<dbReference type="RefSeq" id="WP_005405118.1">
    <property type="nucleotide sequence ID" value="NZ_BKHE01000087.1"/>
</dbReference>
<name>A0A3A4CU55_ACIRA</name>
<dbReference type="Proteomes" id="UP000262257">
    <property type="component" value="Unassembled WGS sequence"/>
</dbReference>
<dbReference type="GeneID" id="56305876"/>
<gene>
    <name evidence="1" type="ORF">DIC32_07195</name>
</gene>
<evidence type="ECO:0000313" key="1">
    <source>
        <dbReference type="EMBL" id="HCM31367.1"/>
    </source>
</evidence>
<proteinExistence type="predicted"/>
<dbReference type="KEGG" id="arj:DOM24_07245"/>
<dbReference type="AlphaFoldDB" id="A0A3A4CU55"/>
<comment type="caution">
    <text evidence="1">The sequence shown here is derived from an EMBL/GenBank/DDBJ whole genome shotgun (WGS) entry which is preliminary data.</text>
</comment>
<evidence type="ECO:0000313" key="2">
    <source>
        <dbReference type="Proteomes" id="UP000262257"/>
    </source>
</evidence>
<sequence>MLDSIPEDSIAVTVYGLGTLIILWCWTNIARRIPAPVGAISWIIVFAILVTPTVSEGPNASIAPATFGLIFGVLTKEYPLVWSNLAAILFVIALGLLIGYLWTRYTAPKKTSPL</sequence>
<organism evidence="1 2">
    <name type="scientific">Acinetobacter radioresistens</name>
    <dbReference type="NCBI Taxonomy" id="40216"/>
    <lineage>
        <taxon>Bacteria</taxon>
        <taxon>Pseudomonadati</taxon>
        <taxon>Pseudomonadota</taxon>
        <taxon>Gammaproteobacteria</taxon>
        <taxon>Moraxellales</taxon>
        <taxon>Moraxellaceae</taxon>
        <taxon>Acinetobacter</taxon>
    </lineage>
</organism>
<reference evidence="1 2" key="1">
    <citation type="journal article" date="2018" name="Nat. Biotechnol.">
        <title>A standardized bacterial taxonomy based on genome phylogeny substantially revises the tree of life.</title>
        <authorList>
            <person name="Parks D.H."/>
            <person name="Chuvochina M."/>
            <person name="Waite D.W."/>
            <person name="Rinke C."/>
            <person name="Skarshewski A."/>
            <person name="Chaumeil P.A."/>
            <person name="Hugenholtz P."/>
        </authorList>
    </citation>
    <scope>NUCLEOTIDE SEQUENCE [LARGE SCALE GENOMIC DNA]</scope>
    <source>
        <strain evidence="1">UBA10045</strain>
    </source>
</reference>
<dbReference type="EMBL" id="DPXL01000090">
    <property type="protein sequence ID" value="HCM31367.1"/>
    <property type="molecule type" value="Genomic_DNA"/>
</dbReference>
<protein>
    <submittedName>
        <fullName evidence="1">Uncharacterized protein</fullName>
    </submittedName>
</protein>
<accession>A0A3A4CU55</accession>